<feature type="compositionally biased region" description="Basic residues" evidence="1">
    <location>
        <begin position="120"/>
        <end position="129"/>
    </location>
</feature>
<comment type="caution">
    <text evidence="2">The sequence shown here is derived from an EMBL/GenBank/DDBJ whole genome shotgun (WGS) entry which is preliminary data.</text>
</comment>
<feature type="region of interest" description="Disordered" evidence="1">
    <location>
        <begin position="712"/>
        <end position="807"/>
    </location>
</feature>
<dbReference type="EMBL" id="JAFNEN010000141">
    <property type="protein sequence ID" value="KAG8192318.1"/>
    <property type="molecule type" value="Genomic_DNA"/>
</dbReference>
<proteinExistence type="predicted"/>
<dbReference type="AlphaFoldDB" id="A0AAV6V9A8"/>
<sequence length="807" mass="88275">MSSVSKNICESGEVVEENISPLDENDDTSASAETYEAARQFEDAEESKKQLGSASDADVSNLSSSDSVQTVSETDVDKQLGIGSKLQRSPRQNFETMKFEECQVKLVDDESSDEKDSKLSARKSKKSPRKSTCEAIEITAGCSAEQGQITETGSKRALPDSDIQVDFRHSASEPVTISVQDIVASSAEKPCEVTTKKITPRKYTEKIKKTRLGSSEIGADVIEDAIDHTDDSVFTTVGSSDFITSNMIPTTEIVTDITEDAIDNTDQEVFTKISLDPVFTDVSSFILDAGKAVDATKDCSDQAGVTQIKFSDTVDKAVSNIMHKEMSHTSLEGTEQNVQIQSHPQALDFQEVISGKVFSATASAILDQASQPEVENVSDITTHFLNIQNIDIEKTESSIDSNPSDDRMEFSSASTIPSVIEKMECSNDTYSGFENFKIDSESNATLEKMDCKSESSTSHDKMDTDSLSLKSNETEGMEYSCDSLSRFEQKSINVIEKLSTSVPSESTSAQEKEFVSLQERQFAIVEESDSISLQEREPLNVHENESVVVQESESVSKCESIGRQECPPIGGQVCESIGGQVCESIGLQENESITSQLNESISVSESKLISVQDNESISNQQTQPISDQENKSLVVEQEDSSTLLLDSVSCLIGDFVSRTIQETVSENLQESLGGLLDKSTFSHALTDIKCSIESDSSSNEIKAIYESNISPESVSERTFAIPRKEASDTEEYDYEQKQVSDKEVDTKRSSCGETSLKRRNSTEDEQTGETADVEKPSTSCNVDPQNATGSNEFKDSDDKKGHKKLKK</sequence>
<evidence type="ECO:0000256" key="1">
    <source>
        <dbReference type="SAM" id="MobiDB-lite"/>
    </source>
</evidence>
<feature type="region of interest" description="Disordered" evidence="1">
    <location>
        <begin position="447"/>
        <end position="467"/>
    </location>
</feature>
<dbReference type="Proteomes" id="UP000827092">
    <property type="component" value="Unassembled WGS sequence"/>
</dbReference>
<organism evidence="2 3">
    <name type="scientific">Oedothorax gibbosus</name>
    <dbReference type="NCBI Taxonomy" id="931172"/>
    <lineage>
        <taxon>Eukaryota</taxon>
        <taxon>Metazoa</taxon>
        <taxon>Ecdysozoa</taxon>
        <taxon>Arthropoda</taxon>
        <taxon>Chelicerata</taxon>
        <taxon>Arachnida</taxon>
        <taxon>Araneae</taxon>
        <taxon>Araneomorphae</taxon>
        <taxon>Entelegynae</taxon>
        <taxon>Araneoidea</taxon>
        <taxon>Linyphiidae</taxon>
        <taxon>Erigoninae</taxon>
        <taxon>Oedothorax</taxon>
    </lineage>
</organism>
<feature type="compositionally biased region" description="Basic and acidic residues" evidence="1">
    <location>
        <begin position="447"/>
        <end position="464"/>
    </location>
</feature>
<feature type="compositionally biased region" description="Polar residues" evidence="1">
    <location>
        <begin position="776"/>
        <end position="791"/>
    </location>
</feature>
<gene>
    <name evidence="2" type="ORF">JTE90_002139</name>
</gene>
<name>A0AAV6V9A8_9ARAC</name>
<protein>
    <submittedName>
        <fullName evidence="2">Uncharacterized protein</fullName>
    </submittedName>
</protein>
<feature type="compositionally biased region" description="Basic and acidic residues" evidence="1">
    <location>
        <begin position="734"/>
        <end position="750"/>
    </location>
</feature>
<feature type="region of interest" description="Disordered" evidence="1">
    <location>
        <begin position="107"/>
        <end position="130"/>
    </location>
</feature>
<evidence type="ECO:0000313" key="3">
    <source>
        <dbReference type="Proteomes" id="UP000827092"/>
    </source>
</evidence>
<feature type="compositionally biased region" description="Basic and acidic residues" evidence="1">
    <location>
        <begin position="39"/>
        <end position="49"/>
    </location>
</feature>
<feature type="region of interest" description="Disordered" evidence="1">
    <location>
        <begin position="1"/>
        <end position="93"/>
    </location>
</feature>
<evidence type="ECO:0000313" key="2">
    <source>
        <dbReference type="EMBL" id="KAG8192318.1"/>
    </source>
</evidence>
<keyword evidence="3" id="KW-1185">Reference proteome</keyword>
<feature type="compositionally biased region" description="Polar residues" evidence="1">
    <location>
        <begin position="50"/>
        <end position="73"/>
    </location>
</feature>
<feature type="compositionally biased region" description="Basic and acidic residues" evidence="1">
    <location>
        <begin position="107"/>
        <end position="119"/>
    </location>
</feature>
<accession>A0AAV6V9A8</accession>
<reference evidence="2 3" key="1">
    <citation type="journal article" date="2022" name="Nat. Ecol. Evol.">
        <title>A masculinizing supergene underlies an exaggerated male reproductive morph in a spider.</title>
        <authorList>
            <person name="Hendrickx F."/>
            <person name="De Corte Z."/>
            <person name="Sonet G."/>
            <person name="Van Belleghem S.M."/>
            <person name="Kostlbacher S."/>
            <person name="Vangestel C."/>
        </authorList>
    </citation>
    <scope>NUCLEOTIDE SEQUENCE [LARGE SCALE GENOMIC DNA]</scope>
    <source>
        <strain evidence="2">W744_W776</strain>
    </source>
</reference>